<evidence type="ECO:0000313" key="6">
    <source>
        <dbReference type="EMBL" id="TWD94657.1"/>
    </source>
</evidence>
<dbReference type="GO" id="GO:0005886">
    <property type="term" value="C:plasma membrane"/>
    <property type="evidence" value="ECO:0007669"/>
    <property type="project" value="UniProtKB-SubCell"/>
</dbReference>
<dbReference type="Proteomes" id="UP000319671">
    <property type="component" value="Unassembled WGS sequence"/>
</dbReference>
<gene>
    <name evidence="6" type="ORF">FB550_113191</name>
</gene>
<comment type="similarity">
    <text evidence="5">Belongs to the UPF0295 family.</text>
</comment>
<dbReference type="RefSeq" id="WP_098528008.1">
    <property type="nucleotide sequence ID" value="NZ_VIVN01000013.1"/>
</dbReference>
<evidence type="ECO:0000256" key="3">
    <source>
        <dbReference type="ARBA" id="ARBA00022989"/>
    </source>
</evidence>
<dbReference type="Pfam" id="PF11023">
    <property type="entry name" value="DUF2614"/>
    <property type="match status" value="1"/>
</dbReference>
<dbReference type="AlphaFoldDB" id="A0A561CUF3"/>
<dbReference type="NCBIfam" id="NF002796">
    <property type="entry name" value="PRK02935.1"/>
    <property type="match status" value="1"/>
</dbReference>
<keyword evidence="3 5" id="KW-1133">Transmembrane helix</keyword>
<evidence type="ECO:0000313" key="7">
    <source>
        <dbReference type="Proteomes" id="UP000319671"/>
    </source>
</evidence>
<dbReference type="InterPro" id="IPR020912">
    <property type="entry name" value="UPF0295"/>
</dbReference>
<evidence type="ECO:0000256" key="1">
    <source>
        <dbReference type="ARBA" id="ARBA00022475"/>
    </source>
</evidence>
<evidence type="ECO:0000256" key="5">
    <source>
        <dbReference type="HAMAP-Rule" id="MF_01502"/>
    </source>
</evidence>
<keyword evidence="2 5" id="KW-0812">Transmembrane</keyword>
<dbReference type="HAMAP" id="MF_01502">
    <property type="entry name" value="UPF0295"/>
    <property type="match status" value="1"/>
</dbReference>
<proteinExistence type="inferred from homology"/>
<dbReference type="EMBL" id="VIVN01000013">
    <property type="protein sequence ID" value="TWD94657.1"/>
    <property type="molecule type" value="Genomic_DNA"/>
</dbReference>
<sequence>MAKYSNKINKIRTFALSLIFIGFIVMYIGIYFRTSPVIMTIFMLLGLLFIIASTVVYFWIGMLSTKTIQVKCPSCGKPTKMLGRVDMCMHCREPLTLDPGLEGKQFDESYNHKRENK</sequence>
<feature type="transmembrane region" description="Helical" evidence="5">
    <location>
        <begin position="12"/>
        <end position="32"/>
    </location>
</feature>
<keyword evidence="7" id="KW-1185">Reference proteome</keyword>
<keyword evidence="1 5" id="KW-1003">Cell membrane</keyword>
<protein>
    <recommendedName>
        <fullName evidence="5">UPF0295 protein FB550_113191</fullName>
    </recommendedName>
</protein>
<evidence type="ECO:0000256" key="2">
    <source>
        <dbReference type="ARBA" id="ARBA00022692"/>
    </source>
</evidence>
<evidence type="ECO:0000256" key="4">
    <source>
        <dbReference type="ARBA" id="ARBA00023136"/>
    </source>
</evidence>
<accession>A0A561CUF3</accession>
<comment type="caution">
    <text evidence="6">The sequence shown here is derived from an EMBL/GenBank/DDBJ whole genome shotgun (WGS) entry which is preliminary data.</text>
</comment>
<reference evidence="6 7" key="1">
    <citation type="submission" date="2019-06" db="EMBL/GenBank/DDBJ databases">
        <title>Sorghum-associated microbial communities from plants grown in Nebraska, USA.</title>
        <authorList>
            <person name="Schachtman D."/>
        </authorList>
    </citation>
    <scope>NUCLEOTIDE SEQUENCE [LARGE SCALE GENOMIC DNA]</scope>
    <source>
        <strain evidence="6 7">2482</strain>
    </source>
</reference>
<comment type="subcellular location">
    <subcellularLocation>
        <location evidence="5">Cell membrane</location>
        <topology evidence="5">Multi-pass membrane protein</topology>
    </subcellularLocation>
</comment>
<feature type="transmembrane region" description="Helical" evidence="5">
    <location>
        <begin position="38"/>
        <end position="60"/>
    </location>
</feature>
<organism evidence="6 7">
    <name type="scientific">Neobacillus bataviensis</name>
    <dbReference type="NCBI Taxonomy" id="220685"/>
    <lineage>
        <taxon>Bacteria</taxon>
        <taxon>Bacillati</taxon>
        <taxon>Bacillota</taxon>
        <taxon>Bacilli</taxon>
        <taxon>Bacillales</taxon>
        <taxon>Bacillaceae</taxon>
        <taxon>Neobacillus</taxon>
    </lineage>
</organism>
<keyword evidence="4 5" id="KW-0472">Membrane</keyword>
<name>A0A561CUF3_9BACI</name>